<dbReference type="EMBL" id="CP027433">
    <property type="protein sequence ID" value="AVL99255.1"/>
    <property type="molecule type" value="Genomic_DNA"/>
</dbReference>
<dbReference type="PANTHER" id="PTHR34697">
    <property type="entry name" value="PHOSPHATIDYLGLYCEROL LYSYLTRANSFERASE"/>
    <property type="match status" value="1"/>
</dbReference>
<evidence type="ECO:0000256" key="7">
    <source>
        <dbReference type="SAM" id="Phobius"/>
    </source>
</evidence>
<feature type="transmembrane region" description="Helical" evidence="7">
    <location>
        <begin position="126"/>
        <end position="145"/>
    </location>
</feature>
<feature type="domain" description="Phosphatidylglycerol lysyltransferase C-terminal" evidence="8">
    <location>
        <begin position="382"/>
        <end position="682"/>
    </location>
</feature>
<feature type="transmembrane region" description="Helical" evidence="7">
    <location>
        <begin position="84"/>
        <end position="114"/>
    </location>
</feature>
<gene>
    <name evidence="9" type="ORF">C6V83_02020</name>
</gene>
<dbReference type="PANTHER" id="PTHR34697:SF2">
    <property type="entry name" value="PHOSPHATIDYLGLYCEROL LYSYLTRANSFERASE"/>
    <property type="match status" value="1"/>
</dbReference>
<dbReference type="KEGG" id="git:C6V83_02020"/>
<dbReference type="AlphaFoldDB" id="A0A2S0KC67"/>
<evidence type="ECO:0000256" key="5">
    <source>
        <dbReference type="ARBA" id="ARBA00023136"/>
    </source>
</evidence>
<keyword evidence="10" id="KW-1185">Reference proteome</keyword>
<dbReference type="Pfam" id="PF09924">
    <property type="entry name" value="LPG_synthase_C"/>
    <property type="match status" value="1"/>
</dbReference>
<evidence type="ECO:0000256" key="3">
    <source>
        <dbReference type="ARBA" id="ARBA00022692"/>
    </source>
</evidence>
<feature type="transmembrane region" description="Helical" evidence="7">
    <location>
        <begin position="42"/>
        <end position="64"/>
    </location>
</feature>
<organism evidence="9 10">
    <name type="scientific">Gordonia iterans</name>
    <dbReference type="NCBI Taxonomy" id="1004901"/>
    <lineage>
        <taxon>Bacteria</taxon>
        <taxon>Bacillati</taxon>
        <taxon>Actinomycetota</taxon>
        <taxon>Actinomycetes</taxon>
        <taxon>Mycobacteriales</taxon>
        <taxon>Gordoniaceae</taxon>
        <taxon>Gordonia</taxon>
    </lineage>
</organism>
<feature type="transmembrane region" description="Helical" evidence="7">
    <location>
        <begin position="307"/>
        <end position="330"/>
    </location>
</feature>
<feature type="transmembrane region" description="Helical" evidence="7">
    <location>
        <begin position="342"/>
        <end position="362"/>
    </location>
</feature>
<reference evidence="9 10" key="1">
    <citation type="submission" date="2018-03" db="EMBL/GenBank/DDBJ databases">
        <title>Characteristics and genome of n-alkane degrading marine bacteria Gordonia iterans isolated from crude oil contaminated in Tae-an, South Korea.</title>
        <authorList>
            <person name="Lee S.-S."/>
            <person name="Kim H."/>
        </authorList>
    </citation>
    <scope>NUCLEOTIDE SEQUENCE [LARGE SCALE GENOMIC DNA]</scope>
    <source>
        <strain evidence="9 10">Co17</strain>
    </source>
</reference>
<dbReference type="SUPFAM" id="SSF144091">
    <property type="entry name" value="Rhomboid-like"/>
    <property type="match status" value="1"/>
</dbReference>
<evidence type="ECO:0000256" key="4">
    <source>
        <dbReference type="ARBA" id="ARBA00022989"/>
    </source>
</evidence>
<sequence length="717" mass="77521">MLDGDALPKSPDQAESAASNPLRQSIGRLIRRARVIVTHAPLSLAAAGVVLIAGIASGTLWQSIQLKAWFDDVAYGVPALREGQWWTVLSGTVFGLTPAQVVSILVLAVTVLAWSEWRLGTLRTALVMLLSQVLGVLATALFAWALSDSVISGIHWQWPTHLATIRDVGMTTAIVGAVTAATATLRSPWRLRMRLVIVAYVALSLLFRGSFADVSHLVAFAVMLPAGERLFSTAEHGFAPRTRREVRLLGFSGLIVIAAAAVLVWFFPGSGPLGPTDSEDSSIWAMWIHVGVIVFVALGLRRGRRWAWWVTVVFGLLNVVGLIVTVVLLLTTDFVPQGGVTLGTSILWLAEVAILFSGRFAFRGRLRVPATDGPGAPLAKDLIRNYGGGTMSWMTIWPGNHYLFDDVDAPSTVVAYQRHAGTMIALTDPVGPPELLDQSVREFTKFAEASGLTPCWFSIDAETAASAERMGWRTAQIAEDAIVDLPGLAFKGKPWQHVRTAMNKAKKEGLRHRLVRLADEPFSVRAQVQAISEEWVGDKGLPEMGFTLGGVDEALDPETVVSLAVDGDGSVHGVLSWLPVYGRHGVVQGWTLDVMRRRSDGFGPVIEFMLGSAFLEFQAQGALFASLSGAPLASSTGEVSASATDRLLDALGGALEPFYGFRSLHAFKKKFQPRYQGVYLAFRDEADLPRIGIAISRAYLPDATPRQLAQLAMSAER</sequence>
<keyword evidence="5 7" id="KW-0472">Membrane</keyword>
<dbReference type="InterPro" id="IPR051211">
    <property type="entry name" value="PG_lysyltransferase"/>
</dbReference>
<dbReference type="OrthoDB" id="594838at2"/>
<evidence type="ECO:0000313" key="10">
    <source>
        <dbReference type="Proteomes" id="UP000239814"/>
    </source>
</evidence>
<dbReference type="RefSeq" id="WP_105940990.1">
    <property type="nucleotide sequence ID" value="NZ_CP027433.1"/>
</dbReference>
<dbReference type="Proteomes" id="UP000239814">
    <property type="component" value="Chromosome"/>
</dbReference>
<dbReference type="InterPro" id="IPR035952">
    <property type="entry name" value="Rhomboid-like_sf"/>
</dbReference>
<dbReference type="GO" id="GO:0016755">
    <property type="term" value="F:aminoacyltransferase activity"/>
    <property type="evidence" value="ECO:0007669"/>
    <property type="project" value="TreeGrafter"/>
</dbReference>
<name>A0A2S0KC67_9ACTN</name>
<feature type="transmembrane region" description="Helical" evidence="7">
    <location>
        <begin position="246"/>
        <end position="267"/>
    </location>
</feature>
<evidence type="ECO:0000256" key="2">
    <source>
        <dbReference type="ARBA" id="ARBA00022475"/>
    </source>
</evidence>
<dbReference type="InterPro" id="IPR024320">
    <property type="entry name" value="LPG_synthase_C"/>
</dbReference>
<comment type="subcellular location">
    <subcellularLocation>
        <location evidence="1">Cell membrane</location>
        <topology evidence="1">Multi-pass membrane protein</topology>
    </subcellularLocation>
</comment>
<accession>A0A2S0KC67</accession>
<evidence type="ECO:0000259" key="8">
    <source>
        <dbReference type="Pfam" id="PF09924"/>
    </source>
</evidence>
<keyword evidence="4 7" id="KW-1133">Transmembrane helix</keyword>
<evidence type="ECO:0000256" key="6">
    <source>
        <dbReference type="SAM" id="MobiDB-lite"/>
    </source>
</evidence>
<dbReference type="GO" id="GO:0055091">
    <property type="term" value="P:phospholipid homeostasis"/>
    <property type="evidence" value="ECO:0007669"/>
    <property type="project" value="TreeGrafter"/>
</dbReference>
<feature type="transmembrane region" description="Helical" evidence="7">
    <location>
        <begin position="165"/>
        <end position="183"/>
    </location>
</feature>
<dbReference type="GO" id="GO:0005886">
    <property type="term" value="C:plasma membrane"/>
    <property type="evidence" value="ECO:0007669"/>
    <property type="project" value="UniProtKB-SubCell"/>
</dbReference>
<feature type="transmembrane region" description="Helical" evidence="7">
    <location>
        <begin position="282"/>
        <end position="300"/>
    </location>
</feature>
<protein>
    <recommendedName>
        <fullName evidence="8">Phosphatidylglycerol lysyltransferase C-terminal domain-containing protein</fullName>
    </recommendedName>
</protein>
<keyword evidence="2" id="KW-1003">Cell membrane</keyword>
<proteinExistence type="predicted"/>
<feature type="region of interest" description="Disordered" evidence="6">
    <location>
        <begin position="1"/>
        <end position="20"/>
    </location>
</feature>
<keyword evidence="3 7" id="KW-0812">Transmembrane</keyword>
<evidence type="ECO:0000256" key="1">
    <source>
        <dbReference type="ARBA" id="ARBA00004651"/>
    </source>
</evidence>
<evidence type="ECO:0000313" key="9">
    <source>
        <dbReference type="EMBL" id="AVL99255.1"/>
    </source>
</evidence>